<feature type="transmembrane region" description="Helical" evidence="1">
    <location>
        <begin position="20"/>
        <end position="40"/>
    </location>
</feature>
<dbReference type="Proteomes" id="UP001432027">
    <property type="component" value="Unassembled WGS sequence"/>
</dbReference>
<protein>
    <submittedName>
        <fullName evidence="2">Uncharacterized protein</fullName>
    </submittedName>
</protein>
<accession>A0AAV5TXP4</accession>
<proteinExistence type="predicted"/>
<comment type="caution">
    <text evidence="2">The sequence shown here is derived from an EMBL/GenBank/DDBJ whole genome shotgun (WGS) entry which is preliminary data.</text>
</comment>
<dbReference type="EMBL" id="BTSX01000005">
    <property type="protein sequence ID" value="GMS99310.1"/>
    <property type="molecule type" value="Genomic_DNA"/>
</dbReference>
<feature type="non-terminal residue" evidence="2">
    <location>
        <position position="1"/>
    </location>
</feature>
<evidence type="ECO:0000313" key="3">
    <source>
        <dbReference type="Proteomes" id="UP001432027"/>
    </source>
</evidence>
<keyword evidence="1" id="KW-0472">Membrane</keyword>
<keyword evidence="1" id="KW-1133">Transmembrane helix</keyword>
<keyword evidence="1" id="KW-0812">Transmembrane</keyword>
<organism evidence="2 3">
    <name type="scientific">Pristionchus entomophagus</name>
    <dbReference type="NCBI Taxonomy" id="358040"/>
    <lineage>
        <taxon>Eukaryota</taxon>
        <taxon>Metazoa</taxon>
        <taxon>Ecdysozoa</taxon>
        <taxon>Nematoda</taxon>
        <taxon>Chromadorea</taxon>
        <taxon>Rhabditida</taxon>
        <taxon>Rhabditina</taxon>
        <taxon>Diplogasteromorpha</taxon>
        <taxon>Diplogasteroidea</taxon>
        <taxon>Neodiplogasteridae</taxon>
        <taxon>Pristionchus</taxon>
    </lineage>
</organism>
<evidence type="ECO:0000256" key="1">
    <source>
        <dbReference type="SAM" id="Phobius"/>
    </source>
</evidence>
<sequence length="85" mass="9781">NNGDSRVNHTTGEQSREVMNILAILTAILFSLAACFASPLDNEQQPQQHWIGWGYEQYLDESPVKRAQTFVRFGKRGQWFVRLGR</sequence>
<dbReference type="AlphaFoldDB" id="A0AAV5TXP4"/>
<name>A0AAV5TXP4_9BILA</name>
<reference evidence="2" key="1">
    <citation type="submission" date="2023-10" db="EMBL/GenBank/DDBJ databases">
        <title>Genome assembly of Pristionchus species.</title>
        <authorList>
            <person name="Yoshida K."/>
            <person name="Sommer R.J."/>
        </authorList>
    </citation>
    <scope>NUCLEOTIDE SEQUENCE</scope>
    <source>
        <strain evidence="2">RS0144</strain>
    </source>
</reference>
<evidence type="ECO:0000313" key="2">
    <source>
        <dbReference type="EMBL" id="GMS99310.1"/>
    </source>
</evidence>
<keyword evidence="3" id="KW-1185">Reference proteome</keyword>
<gene>
    <name evidence="2" type="ORF">PENTCL1PPCAC_21485</name>
</gene>